<evidence type="ECO:0000313" key="3">
    <source>
        <dbReference type="Proteomes" id="UP001195483"/>
    </source>
</evidence>
<keyword evidence="3" id="KW-1185">Reference proteome</keyword>
<proteinExistence type="predicted"/>
<feature type="region of interest" description="Disordered" evidence="1">
    <location>
        <begin position="81"/>
        <end position="111"/>
    </location>
</feature>
<evidence type="ECO:0000256" key="1">
    <source>
        <dbReference type="SAM" id="MobiDB-lite"/>
    </source>
</evidence>
<protein>
    <submittedName>
        <fullName evidence="2">Uncharacterized protein</fullName>
    </submittedName>
</protein>
<dbReference type="Proteomes" id="UP001195483">
    <property type="component" value="Unassembled WGS sequence"/>
</dbReference>
<feature type="compositionally biased region" description="Basic residues" evidence="1">
    <location>
        <begin position="91"/>
        <end position="100"/>
    </location>
</feature>
<gene>
    <name evidence="2" type="ORF">CHS0354_002092</name>
</gene>
<reference evidence="2" key="2">
    <citation type="journal article" date="2021" name="Genome Biol. Evol.">
        <title>Developing a high-quality reference genome for a parasitic bivalve with doubly uniparental inheritance (Bivalvia: Unionida).</title>
        <authorList>
            <person name="Smith C.H."/>
        </authorList>
    </citation>
    <scope>NUCLEOTIDE SEQUENCE</scope>
    <source>
        <strain evidence="2">CHS0354</strain>
        <tissue evidence="2">Mantle</tissue>
    </source>
</reference>
<reference evidence="2" key="3">
    <citation type="submission" date="2023-05" db="EMBL/GenBank/DDBJ databases">
        <authorList>
            <person name="Smith C.H."/>
        </authorList>
    </citation>
    <scope>NUCLEOTIDE SEQUENCE</scope>
    <source>
        <strain evidence="2">CHS0354</strain>
        <tissue evidence="2">Mantle</tissue>
    </source>
</reference>
<feature type="region of interest" description="Disordered" evidence="1">
    <location>
        <begin position="163"/>
        <end position="194"/>
    </location>
</feature>
<dbReference type="EMBL" id="JAEAOA010000186">
    <property type="protein sequence ID" value="KAK3604284.1"/>
    <property type="molecule type" value="Genomic_DNA"/>
</dbReference>
<reference evidence="2" key="1">
    <citation type="journal article" date="2021" name="Genome Biol. Evol.">
        <title>A High-Quality Reference Genome for a Parasitic Bivalve with Doubly Uniparental Inheritance (Bivalvia: Unionida).</title>
        <authorList>
            <person name="Smith C.H."/>
        </authorList>
    </citation>
    <scope>NUCLEOTIDE SEQUENCE</scope>
    <source>
        <strain evidence="2">CHS0354</strain>
    </source>
</reference>
<evidence type="ECO:0000313" key="2">
    <source>
        <dbReference type="EMBL" id="KAK3604284.1"/>
    </source>
</evidence>
<organism evidence="2 3">
    <name type="scientific">Potamilus streckersoni</name>
    <dbReference type="NCBI Taxonomy" id="2493646"/>
    <lineage>
        <taxon>Eukaryota</taxon>
        <taxon>Metazoa</taxon>
        <taxon>Spiralia</taxon>
        <taxon>Lophotrochozoa</taxon>
        <taxon>Mollusca</taxon>
        <taxon>Bivalvia</taxon>
        <taxon>Autobranchia</taxon>
        <taxon>Heteroconchia</taxon>
        <taxon>Palaeoheterodonta</taxon>
        <taxon>Unionida</taxon>
        <taxon>Unionoidea</taxon>
        <taxon>Unionidae</taxon>
        <taxon>Ambleminae</taxon>
        <taxon>Lampsilini</taxon>
        <taxon>Potamilus</taxon>
    </lineage>
</organism>
<comment type="caution">
    <text evidence="2">The sequence shown here is derived from an EMBL/GenBank/DDBJ whole genome shotgun (WGS) entry which is preliminary data.</text>
</comment>
<dbReference type="AlphaFoldDB" id="A0AAE0T5S3"/>
<name>A0AAE0T5S3_9BIVA</name>
<accession>A0AAE0T5S3</accession>
<sequence length="194" mass="20847">MPGPSGKTGGGCYPCPGDAVRTFPHIVQIVGTVIAADDPQRIPAPVIKHRGSMSIPSGKTGGGCYPCPGDAVSAFPHIVLKKPSKPPMTHRASRSRHQTPRKYESSVRKNRRRMLPVSSAFPHVILIETVIAADDPQRIVKHRAGMTAPLEKSAVLSVLPFTSVHDRTTPPEPPEPEELPPPPRRTATGKECKA</sequence>